<dbReference type="Gene3D" id="3.30.1380.10">
    <property type="match status" value="1"/>
</dbReference>
<keyword evidence="4" id="KW-1185">Reference proteome</keyword>
<accession>A0A916W4I7</accession>
<gene>
    <name evidence="3" type="ORF">GCM10008025_05960</name>
</gene>
<dbReference type="Pfam" id="PF08239">
    <property type="entry name" value="SH3_3"/>
    <property type="match status" value="1"/>
</dbReference>
<proteinExistence type="predicted"/>
<feature type="region of interest" description="Disordered" evidence="1">
    <location>
        <begin position="41"/>
        <end position="128"/>
    </location>
</feature>
<dbReference type="PANTHER" id="PTHR34385">
    <property type="entry name" value="D-ALANYL-D-ALANINE CARBOXYPEPTIDASE"/>
    <property type="match status" value="1"/>
</dbReference>
<dbReference type="InterPro" id="IPR009045">
    <property type="entry name" value="Zn_M74/Hedgehog-like"/>
</dbReference>
<feature type="compositionally biased region" description="Basic and acidic residues" evidence="1">
    <location>
        <begin position="44"/>
        <end position="108"/>
    </location>
</feature>
<evidence type="ECO:0000259" key="2">
    <source>
        <dbReference type="PROSITE" id="PS51781"/>
    </source>
</evidence>
<dbReference type="SUPFAM" id="SSF55166">
    <property type="entry name" value="Hedgehog/DD-peptidase"/>
    <property type="match status" value="1"/>
</dbReference>
<evidence type="ECO:0000313" key="4">
    <source>
        <dbReference type="Proteomes" id="UP000613512"/>
    </source>
</evidence>
<dbReference type="InterPro" id="IPR052179">
    <property type="entry name" value="DD-CPase-like"/>
</dbReference>
<dbReference type="Gene3D" id="2.30.30.40">
    <property type="entry name" value="SH3 Domains"/>
    <property type="match status" value="1"/>
</dbReference>
<dbReference type="SMART" id="SM00287">
    <property type="entry name" value="SH3b"/>
    <property type="match status" value="1"/>
</dbReference>
<dbReference type="RefSeq" id="WP_229740617.1">
    <property type="nucleotide sequence ID" value="NZ_BMEY01000002.1"/>
</dbReference>
<evidence type="ECO:0000256" key="1">
    <source>
        <dbReference type="SAM" id="MobiDB-lite"/>
    </source>
</evidence>
<dbReference type="Proteomes" id="UP000613512">
    <property type="component" value="Unassembled WGS sequence"/>
</dbReference>
<protein>
    <recommendedName>
        <fullName evidence="2">SH3b domain-containing protein</fullName>
    </recommendedName>
</protein>
<dbReference type="CDD" id="cd14852">
    <property type="entry name" value="LD-carboxypeptidase"/>
    <property type="match status" value="1"/>
</dbReference>
<reference evidence="3" key="2">
    <citation type="submission" date="2020-09" db="EMBL/GenBank/DDBJ databases">
        <authorList>
            <person name="Sun Q."/>
            <person name="Zhou Y."/>
        </authorList>
    </citation>
    <scope>NUCLEOTIDE SEQUENCE</scope>
    <source>
        <strain evidence="3">CGMCC 1.12408</strain>
    </source>
</reference>
<feature type="domain" description="SH3b" evidence="2">
    <location>
        <begin position="100"/>
        <end position="166"/>
    </location>
</feature>
<dbReference type="EMBL" id="BMEY01000002">
    <property type="protein sequence ID" value="GGA64974.1"/>
    <property type="molecule type" value="Genomic_DNA"/>
</dbReference>
<comment type="caution">
    <text evidence="3">The sequence shown here is derived from an EMBL/GenBank/DDBJ whole genome shotgun (WGS) entry which is preliminary data.</text>
</comment>
<dbReference type="PROSITE" id="PS51781">
    <property type="entry name" value="SH3B"/>
    <property type="match status" value="1"/>
</dbReference>
<dbReference type="AlphaFoldDB" id="A0A916W4I7"/>
<dbReference type="InterPro" id="IPR003709">
    <property type="entry name" value="VanY-like_core_dom"/>
</dbReference>
<reference evidence="3" key="1">
    <citation type="journal article" date="2014" name="Int. J. Syst. Evol. Microbiol.">
        <title>Complete genome sequence of Corynebacterium casei LMG S-19264T (=DSM 44701T), isolated from a smear-ripened cheese.</title>
        <authorList>
            <consortium name="US DOE Joint Genome Institute (JGI-PGF)"/>
            <person name="Walter F."/>
            <person name="Albersmeier A."/>
            <person name="Kalinowski J."/>
            <person name="Ruckert C."/>
        </authorList>
    </citation>
    <scope>NUCLEOTIDE SEQUENCE</scope>
    <source>
        <strain evidence="3">CGMCC 1.12408</strain>
    </source>
</reference>
<dbReference type="GO" id="GO:0006508">
    <property type="term" value="P:proteolysis"/>
    <property type="evidence" value="ECO:0007669"/>
    <property type="project" value="InterPro"/>
</dbReference>
<dbReference type="GO" id="GO:0008233">
    <property type="term" value="F:peptidase activity"/>
    <property type="evidence" value="ECO:0007669"/>
    <property type="project" value="InterPro"/>
</dbReference>
<dbReference type="Pfam" id="PF02557">
    <property type="entry name" value="VanY"/>
    <property type="match status" value="1"/>
</dbReference>
<name>A0A916W4I7_9BACI</name>
<dbReference type="PANTHER" id="PTHR34385:SF1">
    <property type="entry name" value="PEPTIDOGLYCAN L-ALANYL-D-GLUTAMATE ENDOPEPTIDASE CWLK"/>
    <property type="match status" value="1"/>
</dbReference>
<evidence type="ECO:0000313" key="3">
    <source>
        <dbReference type="EMBL" id="GGA64974.1"/>
    </source>
</evidence>
<dbReference type="InterPro" id="IPR058193">
    <property type="entry name" value="VanY/YodJ_core_dom"/>
</dbReference>
<dbReference type="InterPro" id="IPR003646">
    <property type="entry name" value="SH3-like_bac-type"/>
</dbReference>
<sequence>MNQFFKKKSNLLVVFVALLVGAGITIFSLKDASNLEASGVIDTPLEKEEQPEKGKEESPIEKEKKTSTEEKDDKADDEEKKTPKDNNPKKEESEKPKINETPVTHKDYQTTTELNLRTGPSPDNKKIVAIPKGKNVTHIATSGHWYKVQYGKHTGYVNSGYLEEVGTVDTSKEKSSKSTNSEAKQPTKATYVQGILIANKKYPLPANYAPGESKEARNAFNKMAAAAKKDGIGLVAFSTYRSYATQQSTYDYWVSKDGQSAADRYSAKPGTSEHQTGLAFDIHETGKYDTRFEESDGTRWMAENAHTFGFIVRYPKGKEHITGYMYEPWHLRYLGVDIATKVFNSGLTLEEYLGIQ</sequence>
<organism evidence="3 4">
    <name type="scientific">Ornithinibacillus halotolerans</name>
    <dbReference type="NCBI Taxonomy" id="1274357"/>
    <lineage>
        <taxon>Bacteria</taxon>
        <taxon>Bacillati</taxon>
        <taxon>Bacillota</taxon>
        <taxon>Bacilli</taxon>
        <taxon>Bacillales</taxon>
        <taxon>Bacillaceae</taxon>
        <taxon>Ornithinibacillus</taxon>
    </lineage>
</organism>